<evidence type="ECO:0000256" key="2">
    <source>
        <dbReference type="ARBA" id="ARBA00007118"/>
    </source>
</evidence>
<evidence type="ECO:0000256" key="1">
    <source>
        <dbReference type="ARBA" id="ARBA00001917"/>
    </source>
</evidence>
<accession>A0ABR7MS68</accession>
<feature type="domain" description="Nitroreductase" evidence="6">
    <location>
        <begin position="23"/>
        <end position="77"/>
    </location>
</feature>
<dbReference type="Proteomes" id="UP000637513">
    <property type="component" value="Unassembled WGS sequence"/>
</dbReference>
<keyword evidence="3" id="KW-0285">Flavoprotein</keyword>
<protein>
    <submittedName>
        <fullName evidence="7">Nitroreductase family protein</fullName>
    </submittedName>
</protein>
<feature type="domain" description="Nitroreductase" evidence="6">
    <location>
        <begin position="86"/>
        <end position="164"/>
    </location>
</feature>
<evidence type="ECO:0000256" key="4">
    <source>
        <dbReference type="ARBA" id="ARBA00022643"/>
    </source>
</evidence>
<comment type="cofactor">
    <cofactor evidence="1">
        <name>FMN</name>
        <dbReference type="ChEBI" id="CHEBI:58210"/>
    </cofactor>
</comment>
<dbReference type="CDD" id="cd20609">
    <property type="entry name" value="nitroreductase"/>
    <property type="match status" value="1"/>
</dbReference>
<evidence type="ECO:0000313" key="8">
    <source>
        <dbReference type="Proteomes" id="UP000637513"/>
    </source>
</evidence>
<dbReference type="Gene3D" id="3.40.109.10">
    <property type="entry name" value="NADH Oxidase"/>
    <property type="match status" value="1"/>
</dbReference>
<gene>
    <name evidence="7" type="ORF">H8700_02850</name>
</gene>
<dbReference type="SUPFAM" id="SSF55469">
    <property type="entry name" value="FMN-dependent nitroreductase-like"/>
    <property type="match status" value="1"/>
</dbReference>
<dbReference type="InterPro" id="IPR029479">
    <property type="entry name" value="Nitroreductase"/>
</dbReference>
<evidence type="ECO:0000259" key="6">
    <source>
        <dbReference type="Pfam" id="PF00881"/>
    </source>
</evidence>
<organism evidence="7 8">
    <name type="scientific">Jutongia hominis</name>
    <dbReference type="NCBI Taxonomy" id="2763664"/>
    <lineage>
        <taxon>Bacteria</taxon>
        <taxon>Bacillati</taxon>
        <taxon>Bacillota</taxon>
        <taxon>Clostridia</taxon>
        <taxon>Lachnospirales</taxon>
        <taxon>Lachnospiraceae</taxon>
        <taxon>Jutongia</taxon>
    </lineage>
</organism>
<sequence length="188" mass="21220">MKLTDKIYKKKNTQEIENFTDLVKARYSARSMSERKVEKEKLDQILEVARLSPTACNLQRQRLKVVTSKEGIQKLRDCTPCHFKASTIIILSIEEDTKDSAMKGDDWYKFGLIDIGIVAEHMALKATELGIGSTIVGMMDADKVREMFAIPVTEHPVLLLPLGYPDEKGKPCILHASRLPIDDTVTWA</sequence>
<dbReference type="Pfam" id="PF00881">
    <property type="entry name" value="Nitroreductase"/>
    <property type="match status" value="2"/>
</dbReference>
<evidence type="ECO:0000256" key="5">
    <source>
        <dbReference type="ARBA" id="ARBA00023002"/>
    </source>
</evidence>
<dbReference type="RefSeq" id="WP_249302940.1">
    <property type="nucleotide sequence ID" value="NZ_JACRSW010000009.1"/>
</dbReference>
<keyword evidence="5" id="KW-0560">Oxidoreductase</keyword>
<comment type="caution">
    <text evidence="7">The sequence shown here is derived from an EMBL/GenBank/DDBJ whole genome shotgun (WGS) entry which is preliminary data.</text>
</comment>
<comment type="similarity">
    <text evidence="2">Belongs to the nitroreductase family.</text>
</comment>
<reference evidence="7 8" key="1">
    <citation type="submission" date="2020-08" db="EMBL/GenBank/DDBJ databases">
        <title>Genome public.</title>
        <authorList>
            <person name="Liu C."/>
            <person name="Sun Q."/>
        </authorList>
    </citation>
    <scope>NUCLEOTIDE SEQUENCE [LARGE SCALE GENOMIC DNA]</scope>
    <source>
        <strain evidence="7 8">BX3</strain>
    </source>
</reference>
<keyword evidence="4" id="KW-0288">FMN</keyword>
<dbReference type="PANTHER" id="PTHR43673">
    <property type="entry name" value="NAD(P)H NITROREDUCTASE YDGI-RELATED"/>
    <property type="match status" value="1"/>
</dbReference>
<name>A0ABR7MS68_9FIRM</name>
<proteinExistence type="inferred from homology"/>
<dbReference type="PANTHER" id="PTHR43673:SF2">
    <property type="entry name" value="NITROREDUCTASE"/>
    <property type="match status" value="1"/>
</dbReference>
<keyword evidence="8" id="KW-1185">Reference proteome</keyword>
<evidence type="ECO:0000313" key="7">
    <source>
        <dbReference type="EMBL" id="MBC8556651.1"/>
    </source>
</evidence>
<evidence type="ECO:0000256" key="3">
    <source>
        <dbReference type="ARBA" id="ARBA00022630"/>
    </source>
</evidence>
<dbReference type="EMBL" id="JACRSW010000009">
    <property type="protein sequence ID" value="MBC8556651.1"/>
    <property type="molecule type" value="Genomic_DNA"/>
</dbReference>
<dbReference type="InterPro" id="IPR000415">
    <property type="entry name" value="Nitroreductase-like"/>
</dbReference>